<protein>
    <submittedName>
        <fullName evidence="1">Uncharacterized protein</fullName>
    </submittedName>
</protein>
<dbReference type="KEGG" id="rha:RHA1_ro11093"/>
<dbReference type="Proteomes" id="UP000008710">
    <property type="component" value="Plasmid pRHL3"/>
</dbReference>
<dbReference type="HOGENOM" id="CLU_3011356_0_0_11"/>
<sequence>MSDRTVADLERELAVLAYVRERIRVSEGDTFCIPTTAVDQVLDQLNSLERPPCDPT</sequence>
<evidence type="ECO:0000313" key="1">
    <source>
        <dbReference type="EMBL" id="ABH00740.1"/>
    </source>
</evidence>
<organism evidence="1 2">
    <name type="scientific">Rhodococcus jostii (strain RHA1)</name>
    <dbReference type="NCBI Taxonomy" id="101510"/>
    <lineage>
        <taxon>Bacteria</taxon>
        <taxon>Bacillati</taxon>
        <taxon>Actinomycetota</taxon>
        <taxon>Actinomycetes</taxon>
        <taxon>Mycobacteriales</taxon>
        <taxon>Nocardiaceae</taxon>
        <taxon>Rhodococcus</taxon>
    </lineage>
</organism>
<geneLocation type="plasmid" evidence="1 2">
    <name>pRHL3</name>
</geneLocation>
<dbReference type="AlphaFoldDB" id="Q0RVE6"/>
<gene>
    <name evidence="1" type="ordered locus">RHA1_ro11093</name>
</gene>
<proteinExistence type="predicted"/>
<evidence type="ECO:0000313" key="2">
    <source>
        <dbReference type="Proteomes" id="UP000008710"/>
    </source>
</evidence>
<dbReference type="EMBL" id="CP000434">
    <property type="protein sequence ID" value="ABH00740.1"/>
    <property type="molecule type" value="Genomic_DNA"/>
</dbReference>
<accession>Q0RVE6</accession>
<dbReference type="RefSeq" id="WP_011600367.1">
    <property type="nucleotide sequence ID" value="NC_008271.1"/>
</dbReference>
<reference evidence="2" key="1">
    <citation type="journal article" date="2006" name="Proc. Natl. Acad. Sci. U.S.A.">
        <title>The complete genome of Rhodococcus sp. RHA1 provides insights into a catabolic powerhouse.</title>
        <authorList>
            <person name="McLeod M.P."/>
            <person name="Warren R.L."/>
            <person name="Hsiao W.W.L."/>
            <person name="Araki N."/>
            <person name="Myhre M."/>
            <person name="Fernandes C."/>
            <person name="Miyazawa D."/>
            <person name="Wong W."/>
            <person name="Lillquist A.L."/>
            <person name="Wang D."/>
            <person name="Dosanjh M."/>
            <person name="Hara H."/>
            <person name="Petrescu A."/>
            <person name="Morin R.D."/>
            <person name="Yang G."/>
            <person name="Stott J.M."/>
            <person name="Schein J.E."/>
            <person name="Shin H."/>
            <person name="Smailus D."/>
            <person name="Siddiqui A.S."/>
            <person name="Marra M.A."/>
            <person name="Jones S.J.M."/>
            <person name="Holt R."/>
            <person name="Brinkman F.S.L."/>
            <person name="Miyauchi K."/>
            <person name="Fukuda M."/>
            <person name="Davies J.E."/>
            <person name="Mohn W.W."/>
            <person name="Eltis L.D."/>
        </authorList>
    </citation>
    <scope>NUCLEOTIDE SEQUENCE [LARGE SCALE GENOMIC DNA]</scope>
    <source>
        <strain evidence="2">RHA1</strain>
    </source>
</reference>
<keyword evidence="1" id="KW-0614">Plasmid</keyword>
<name>Q0RVE6_RHOJR</name>